<sequence length="486" mass="54792">MKRQKRSDDGPTTEEEVAFTVLKADDRATVVLRCSPTPNRIAMVNDAARSLLSDILTDESLQPEFWRAVDGVGKSGEPSESSMKSGENIILAKLRRVMLSEKPYIVVTAKKMAPRPIETPHSNPFLPPFAWDESVQNTLDLYTEAIENDFISQVAGMDSIYLALTSGMTEEGTVTFHAVNRNVAHHFGCPFPFLLRGKTSLDVGMSPTDILQMGLTHARLYDPATQRSSYTYTMMGMNMYCENKTICPGVNLSLIIAHPSDAERSIPLKLDPGQLIPTNQPVRKWNKHQWEVFLEDFLLFVKENSQYASRERCKLPDGFMGDTNSVFCYVYVGGDFLPSGMSDGFKWKSSCNVPSQGKLQKRYFYTTTPQGEKLRRRVMWSDEAPGMCVVEYRHFLHCGSTESDKLVGPEMIDWSIVIHHVSIKANNRLLSTMEEISNNFEMTARQSEPPPADEPAHVMTYVNGILDNWAIRYSTQTTTSTTRKHL</sequence>
<dbReference type="InParanoid" id="A0A2P6MW62"/>
<proteinExistence type="predicted"/>
<organism evidence="1 2">
    <name type="scientific">Planoprotostelium fungivorum</name>
    <dbReference type="NCBI Taxonomy" id="1890364"/>
    <lineage>
        <taxon>Eukaryota</taxon>
        <taxon>Amoebozoa</taxon>
        <taxon>Evosea</taxon>
        <taxon>Variosea</taxon>
        <taxon>Cavosteliida</taxon>
        <taxon>Cavosteliaceae</taxon>
        <taxon>Planoprotostelium</taxon>
    </lineage>
</organism>
<evidence type="ECO:0000313" key="1">
    <source>
        <dbReference type="EMBL" id="PRP75933.1"/>
    </source>
</evidence>
<evidence type="ECO:0000313" key="2">
    <source>
        <dbReference type="Proteomes" id="UP000241769"/>
    </source>
</evidence>
<gene>
    <name evidence="1" type="ORF">PROFUN_01649</name>
</gene>
<name>A0A2P6MW62_9EUKA</name>
<reference evidence="1 2" key="1">
    <citation type="journal article" date="2018" name="Genome Biol. Evol.">
        <title>Multiple Roots of Fruiting Body Formation in Amoebozoa.</title>
        <authorList>
            <person name="Hillmann F."/>
            <person name="Forbes G."/>
            <person name="Novohradska S."/>
            <person name="Ferling I."/>
            <person name="Riege K."/>
            <person name="Groth M."/>
            <person name="Westermann M."/>
            <person name="Marz M."/>
            <person name="Spaller T."/>
            <person name="Winckler T."/>
            <person name="Schaap P."/>
            <person name="Glockner G."/>
        </authorList>
    </citation>
    <scope>NUCLEOTIDE SEQUENCE [LARGE SCALE GENOMIC DNA]</scope>
    <source>
        <strain evidence="1 2">Jena</strain>
    </source>
</reference>
<dbReference type="EMBL" id="MDYQ01000353">
    <property type="protein sequence ID" value="PRP75933.1"/>
    <property type="molecule type" value="Genomic_DNA"/>
</dbReference>
<protein>
    <submittedName>
        <fullName evidence="1">Uncharacterized protein</fullName>
    </submittedName>
</protein>
<dbReference type="Proteomes" id="UP000241769">
    <property type="component" value="Unassembled WGS sequence"/>
</dbReference>
<accession>A0A2P6MW62</accession>
<dbReference type="AlphaFoldDB" id="A0A2P6MW62"/>
<keyword evidence="2" id="KW-1185">Reference proteome</keyword>
<comment type="caution">
    <text evidence="1">The sequence shown here is derived from an EMBL/GenBank/DDBJ whole genome shotgun (WGS) entry which is preliminary data.</text>
</comment>